<evidence type="ECO:0000256" key="1">
    <source>
        <dbReference type="ARBA" id="ARBA00006709"/>
    </source>
</evidence>
<sequence length="349" mass="40102">MNSSASQTYLKTRVNIFATQLFTDNRILELLDMPLEELSGTFGLTGIIESPLSSQQLNHALEQSLLHSLMSDLSVLLRPLDGTSRVLLIYWSRKFALFNLKTLIRCKLNELSLEEVSSYLHHLPDIIRLPHEKLLQAENILEMLHLLEHGPYQSIARQARQVYEEKNEPFSLDAAIDRSYFQGMVKYSNSNSNSQIDREGLKELVGMLTDRQNLLWLLRYRFMYQLSSSETYYLLVPFGKYLDRNRLMELVNLDSFQSVLEKLPPKLSRIVSGTTNAMQARQRLDFSLSREMRRLIRFSPSPATRALAYLVARDTDLKRLNALLQGKLLGLDSELVHEALMPPALQEAA</sequence>
<dbReference type="Proteomes" id="UP000255508">
    <property type="component" value="Unassembled WGS sequence"/>
</dbReference>
<dbReference type="InterPro" id="IPR036079">
    <property type="entry name" value="ATPase_csu/dsu_sf"/>
</dbReference>
<name>A0A370E0B7_9GAMM</name>
<dbReference type="InterPro" id="IPR044911">
    <property type="entry name" value="V-type_ATPase_csu/dsu_dom_3"/>
</dbReference>
<evidence type="ECO:0000313" key="4">
    <source>
        <dbReference type="EMBL" id="RDH92763.1"/>
    </source>
</evidence>
<evidence type="ECO:0000256" key="2">
    <source>
        <dbReference type="ARBA" id="ARBA00022448"/>
    </source>
</evidence>
<dbReference type="Gene3D" id="1.10.132.50">
    <property type="entry name" value="ATP synthase (C/AC39) subunit, domain 3"/>
    <property type="match status" value="1"/>
</dbReference>
<dbReference type="GO" id="GO:0046961">
    <property type="term" value="F:proton-transporting ATPase activity, rotational mechanism"/>
    <property type="evidence" value="ECO:0007669"/>
    <property type="project" value="InterPro"/>
</dbReference>
<protein>
    <submittedName>
        <fullName evidence="4">ATPase</fullName>
    </submittedName>
</protein>
<keyword evidence="3" id="KW-0406">Ion transport</keyword>
<evidence type="ECO:0000313" key="5">
    <source>
        <dbReference type="Proteomes" id="UP000255508"/>
    </source>
</evidence>
<comment type="caution">
    <text evidence="4">The sequence shown here is derived from an EMBL/GenBank/DDBJ whole genome shotgun (WGS) entry which is preliminary data.</text>
</comment>
<dbReference type="Gene3D" id="1.20.1690.10">
    <property type="entry name" value="V-type ATP synthase subunit C domain"/>
    <property type="match status" value="2"/>
</dbReference>
<gene>
    <name evidence="4" type="ORF">DIZ79_02545</name>
</gene>
<accession>A0A370E0B7</accession>
<dbReference type="AlphaFoldDB" id="A0A370E0B7"/>
<organism evidence="4 5">
    <name type="scientific">endosymbiont of Lamellibrachia luymesi</name>
    <dbReference type="NCBI Taxonomy" id="2200907"/>
    <lineage>
        <taxon>Bacteria</taxon>
        <taxon>Pseudomonadati</taxon>
        <taxon>Pseudomonadota</taxon>
        <taxon>Gammaproteobacteria</taxon>
        <taxon>sulfur-oxidizing symbionts</taxon>
    </lineage>
</organism>
<dbReference type="PANTHER" id="PTHR38682">
    <property type="entry name" value="V-TYPE ATP SYNTHASE SUBUNIT C"/>
    <property type="match status" value="1"/>
</dbReference>
<dbReference type="InterPro" id="IPR002843">
    <property type="entry name" value="ATPase_V0-cplx_csu/dsu"/>
</dbReference>
<dbReference type="PANTHER" id="PTHR38682:SF1">
    <property type="entry name" value="V-TYPE ATP SYNTHASE SUBUNIT C"/>
    <property type="match status" value="1"/>
</dbReference>
<dbReference type="InterPro" id="IPR035067">
    <property type="entry name" value="V-type_ATPase_csu/dsu"/>
</dbReference>
<dbReference type="Pfam" id="PF01992">
    <property type="entry name" value="vATP-synt_AC39"/>
    <property type="match status" value="1"/>
</dbReference>
<dbReference type="EMBL" id="QFXD01000047">
    <property type="protein sequence ID" value="RDH92763.1"/>
    <property type="molecule type" value="Genomic_DNA"/>
</dbReference>
<dbReference type="InterPro" id="IPR050873">
    <property type="entry name" value="V-ATPase_V0D/AC39_subunit"/>
</dbReference>
<keyword evidence="2" id="KW-0813">Transport</keyword>
<evidence type="ECO:0000256" key="3">
    <source>
        <dbReference type="ARBA" id="ARBA00023065"/>
    </source>
</evidence>
<proteinExistence type="inferred from homology"/>
<reference evidence="4 5" key="1">
    <citation type="journal article" date="2018" name="ISME J.">
        <title>Endosymbiont genomes yield clues of tubeworm success.</title>
        <authorList>
            <person name="Li Y."/>
            <person name="Liles M.R."/>
            <person name="Halanych K.M."/>
        </authorList>
    </citation>
    <scope>NUCLEOTIDE SEQUENCE [LARGE SCALE GENOMIC DNA]</scope>
    <source>
        <strain evidence="4">A1422</strain>
    </source>
</reference>
<comment type="similarity">
    <text evidence="1">Belongs to the V-ATPase V0D/AC39 subunit family.</text>
</comment>
<dbReference type="SUPFAM" id="SSF103486">
    <property type="entry name" value="V-type ATP synthase subunit C"/>
    <property type="match status" value="1"/>
</dbReference>